<dbReference type="EMBL" id="BAABDH010000081">
    <property type="protein sequence ID" value="GAA3943715.1"/>
    <property type="molecule type" value="Genomic_DNA"/>
</dbReference>
<dbReference type="InterPro" id="IPR000601">
    <property type="entry name" value="PKD_dom"/>
</dbReference>
<dbReference type="InterPro" id="IPR035986">
    <property type="entry name" value="PKD_dom_sf"/>
</dbReference>
<dbReference type="Pfam" id="PF00801">
    <property type="entry name" value="PKD"/>
    <property type="match status" value="1"/>
</dbReference>
<reference evidence="3" key="1">
    <citation type="journal article" date="2019" name="Int. J. Syst. Evol. Microbiol.">
        <title>The Global Catalogue of Microorganisms (GCM) 10K type strain sequencing project: providing services to taxonomists for standard genome sequencing and annotation.</title>
        <authorList>
            <consortium name="The Broad Institute Genomics Platform"/>
            <consortium name="The Broad Institute Genome Sequencing Center for Infectious Disease"/>
            <person name="Wu L."/>
            <person name="Ma J."/>
        </authorList>
    </citation>
    <scope>NUCLEOTIDE SEQUENCE [LARGE SCALE GENOMIC DNA]</scope>
    <source>
        <strain evidence="3">JCM 17214</strain>
    </source>
</reference>
<dbReference type="NCBIfam" id="TIGR01643">
    <property type="entry name" value="YD_repeat_2x"/>
    <property type="match status" value="1"/>
</dbReference>
<evidence type="ECO:0000313" key="3">
    <source>
        <dbReference type="Proteomes" id="UP001499909"/>
    </source>
</evidence>
<evidence type="ECO:0000259" key="1">
    <source>
        <dbReference type="PROSITE" id="PS50093"/>
    </source>
</evidence>
<feature type="domain" description="PKD" evidence="1">
    <location>
        <begin position="1197"/>
        <end position="1233"/>
    </location>
</feature>
<dbReference type="InterPro" id="IPR022409">
    <property type="entry name" value="PKD/Chitinase_dom"/>
</dbReference>
<dbReference type="Gene3D" id="2.60.40.10">
    <property type="entry name" value="Immunoglobulins"/>
    <property type="match status" value="1"/>
</dbReference>
<dbReference type="InterPro" id="IPR006530">
    <property type="entry name" value="YD"/>
</dbReference>
<keyword evidence="3" id="KW-1185">Reference proteome</keyword>
<gene>
    <name evidence="2" type="ORF">GCM10022406_27970</name>
</gene>
<dbReference type="SUPFAM" id="SSF49299">
    <property type="entry name" value="PKD domain"/>
    <property type="match status" value="1"/>
</dbReference>
<evidence type="ECO:0000313" key="2">
    <source>
        <dbReference type="EMBL" id="GAA3943715.1"/>
    </source>
</evidence>
<dbReference type="PROSITE" id="PS50093">
    <property type="entry name" value="PKD"/>
    <property type="match status" value="1"/>
</dbReference>
<dbReference type="SMART" id="SM00089">
    <property type="entry name" value="PKD"/>
    <property type="match status" value="1"/>
</dbReference>
<dbReference type="Proteomes" id="UP001499909">
    <property type="component" value="Unassembled WGS sequence"/>
</dbReference>
<organism evidence="2 3">
    <name type="scientific">Hymenobacter algoricola</name>
    <dbReference type="NCBI Taxonomy" id="486267"/>
    <lineage>
        <taxon>Bacteria</taxon>
        <taxon>Pseudomonadati</taxon>
        <taxon>Bacteroidota</taxon>
        <taxon>Cytophagia</taxon>
        <taxon>Cytophagales</taxon>
        <taxon>Hymenobacteraceae</taxon>
        <taxon>Hymenobacter</taxon>
    </lineage>
</organism>
<dbReference type="InterPro" id="IPR013783">
    <property type="entry name" value="Ig-like_fold"/>
</dbReference>
<dbReference type="CDD" id="cd00146">
    <property type="entry name" value="PKD"/>
    <property type="match status" value="1"/>
</dbReference>
<comment type="caution">
    <text evidence="2">The sequence shown here is derived from an EMBL/GenBank/DDBJ whole genome shotgun (WGS) entry which is preliminary data.</text>
</comment>
<dbReference type="RefSeq" id="WP_345115106.1">
    <property type="nucleotide sequence ID" value="NZ_BAABDH010000081.1"/>
</dbReference>
<name>A0ABP7ND82_9BACT</name>
<protein>
    <recommendedName>
        <fullName evidence="1">PKD domain-containing protein</fullName>
    </recommendedName>
</protein>
<accession>A0ABP7ND82</accession>
<sequence>MDLSFYPSSLGFAFRFKLAEWHKVIGLVLWITFHGIEPAFSQQEVAVDKFTGTAHVSIPLHTVSAGGVVIPISLEYAAKGVRVDDEGGLVGTNWNLTAAPSIHREVRGLPDDIRRVQDGVTYVGWLTALTPGQKVEDIATASAGPPCSSAEQQALTAIQAFDQPTTVYDSEPDIFTYNLPGHSGKFVFDKDHRCRTIPYDPIEVEYYTILENEGFLSITIKTPEGNRVGFGPGQRMTETWVNSVPSPQYWTKQYANFKQSSYITDFSAANIITPSGERITFFYTPKTCIQTAEKKYIYRDPTVTPLAAIQYYITKSITREYLVKVESPTTTVDFDLVETTNDFGAYLTAVRVSSALVLNTPSAAIKQFTLEYASVRHEQFLDHNWYDGSGENITDKGVTVRRFLTKLRPWSACSELPPYTFTYSQVTPHPAEPAYMLGTCKLPPVGCAEQDYWGYYNANRAKTLVPKLFVAASTASVNPESVPHFPYRLYPLQVTSLELPGADRRPTTDLQVRLAGTLIQMQVPTGGQIQFTYEPHRFFDALANQTFTAGGLRLQKLQFRDNITNTVQTKLYDYSGSNTLTSGRLLTAPHFAFTVPGATATPTTLGEWAAVTVRTDEDIAPDPFEGRTVGYGRVTEKSIQLDSDGVTMMGTQGKTEFSFAIPLDADQVALNATGTFPAWQRTRIGIARNTASCPSVSPVQAGTSMYPFPTDTNYEFMTGMLVGTRSFNNDDQLVQEQTTEYTYKNVHPSSVPVAGLVYEKLMGVSAYAYGKYTLLTDFLVTPTRQTNRTISLPSQTAYVSSTSYRFNNYGQVATVIKTNSDGTIYRTRNRYLSDYPLTQTNLIGNLRLMQLRWQEGIRMDLVETISEVIRPNSPANRIPRLLGSSLQTYTVNPSTNRTRPFQTLGWQTVQSHAVASAQDSTHIELNSSSPVDLVPGALLHAQATVQEVNAKSMPITSTTTTGRQIAAVHVGYADALPVLQIQNAFASHVLFSNFETSKDFAFGHTTASVTKAAHRTGMFGYELGGSSVLTGQLINPPSTSYRLTLWARTPASSTLRVRVTPPNQAALPPIDIPLSGTGWRYYEREINLVTLSAGAYQIRIEHTGTSTGSLALDDVTLLPARAQAVSTTYDPARGKTSQTDPRGRTMFYNYDPAGRLSTVLDQDGSIVTLGEHVTAGVAPHISPAITASGALTDGGLVVFTAAMDCLPTDATFSWDFGDGSLGQGNGATHRFSTNDQERDYTVQLTVISSTIGRVTNSIQIHIERKPLTVEICRNGLLTYDLCLLQAPTYSNTCSGSAPLGGQQIRFQADATGGTGYTYEWQVYHAFGSDHFTGEWQAVQTGPSPMYTVMYANEKIYRCVVRSSNNKQVISDTHFVNYYSSGTIPCPPTH</sequence>
<proteinExistence type="predicted"/>
<dbReference type="Gene3D" id="2.60.120.260">
    <property type="entry name" value="Galactose-binding domain-like"/>
    <property type="match status" value="1"/>
</dbReference>